<name>K1WKF1_MARBU</name>
<organism evidence="3 4">
    <name type="scientific">Marssonina brunnea f. sp. multigermtubi (strain MB_m1)</name>
    <name type="common">Marssonina leaf spot fungus</name>
    <dbReference type="NCBI Taxonomy" id="1072389"/>
    <lineage>
        <taxon>Eukaryota</taxon>
        <taxon>Fungi</taxon>
        <taxon>Dikarya</taxon>
        <taxon>Ascomycota</taxon>
        <taxon>Pezizomycotina</taxon>
        <taxon>Leotiomycetes</taxon>
        <taxon>Helotiales</taxon>
        <taxon>Drepanopezizaceae</taxon>
        <taxon>Drepanopeziza</taxon>
    </lineage>
</organism>
<feature type="region of interest" description="Disordered" evidence="2">
    <location>
        <begin position="308"/>
        <end position="571"/>
    </location>
</feature>
<accession>K1WKF1</accession>
<dbReference type="InterPro" id="IPR038609">
    <property type="entry name" value="HDA1_su2/3_sf"/>
</dbReference>
<dbReference type="InterPro" id="IPR021006">
    <property type="entry name" value="Hda2/3"/>
</dbReference>
<dbReference type="KEGG" id="mbe:MBM_08449"/>
<feature type="compositionally biased region" description="Basic and acidic residues" evidence="2">
    <location>
        <begin position="190"/>
        <end position="205"/>
    </location>
</feature>
<feature type="compositionally biased region" description="Low complexity" evidence="2">
    <location>
        <begin position="337"/>
        <end position="350"/>
    </location>
</feature>
<feature type="compositionally biased region" description="Polar residues" evidence="2">
    <location>
        <begin position="426"/>
        <end position="446"/>
    </location>
</feature>
<feature type="coiled-coil region" evidence="1">
    <location>
        <begin position="1283"/>
        <end position="1319"/>
    </location>
</feature>
<dbReference type="Gene3D" id="3.40.50.12360">
    <property type="match status" value="1"/>
</dbReference>
<reference evidence="3 4" key="1">
    <citation type="journal article" date="2012" name="BMC Genomics">
        <title>Sequencing the genome of Marssonina brunnea reveals fungus-poplar co-evolution.</title>
        <authorList>
            <person name="Zhu S."/>
            <person name="Cao Y.-Z."/>
            <person name="Jiang C."/>
            <person name="Tan B.-Y."/>
            <person name="Wang Z."/>
            <person name="Feng S."/>
            <person name="Zhang L."/>
            <person name="Su X.-H."/>
            <person name="Brejova B."/>
            <person name="Vinar T."/>
            <person name="Xu M."/>
            <person name="Wang M.-X."/>
            <person name="Zhang S.-G."/>
            <person name="Huang M.-R."/>
            <person name="Wu R."/>
            <person name="Zhou Y."/>
        </authorList>
    </citation>
    <scope>NUCLEOTIDE SEQUENCE [LARGE SCALE GENOMIC DNA]</scope>
    <source>
        <strain evidence="3 4">MB_m1</strain>
    </source>
</reference>
<feature type="region of interest" description="Disordered" evidence="2">
    <location>
        <begin position="682"/>
        <end position="708"/>
    </location>
</feature>
<sequence length="1390" mass="152497">MRERVSRKRKNPDTSTTTPRHGTSSSSAKQRKRTSKTKKENRTQDPNGFWGIKRIVKQEYRDGNIWYLVDWEDDEVTGESFPFEWRHHSDVTSDARAEWQKSWQKQPSNTSTVAASTSDDNPDSQPIRPAKVRKLVSRAEIAAEEERSRAASTGIQASLSQPVEQPAPRREIPDSYEESAPVEPEAGQSEAREFRVEVGRPKDFETSEYAAVQATQPSPAEVASDLVPSSLSTPAFKRPRSRPHKPKQFVWDEDIEEEIPDSQENESSSFKPSSGTVTSRPDYTAKNTQINTEASLVRIEFHVTKLVSSNSHSGITESHLAAEPAREENIESSEPTSAQRSSSEEPSSQSGRYPSAQIRSPAGNLLSQSQSPEGPRSDSVGPDQLLSVNSVDSGEEERRETASPVVDSPDPGDLEIRGIASPVVNCAQTQHPQLHSQFLQDSQLQAGASPARSISHPTNSQASEPISHSQPSSLPQSRFPHIGNSQDDSREINLPSGDTFPDLEPEASGIDQIDDTQKSSSSSGFRSQISTSSHLPSPPVEEVKQSIEQNEEATPVKSSQFKEPVSSPSSLLSTTGIFATMEPSIEPIAPPPPSDPTSKLKAIMAELRAKRASETAGASMASISPSPAPSFRREGASIASLSVSSAAHLQNERAAAANQEVLVQTAEETSTPAVIQGSQIVEAISSESPPPPPLTRSPKASPERRQPSIEQELVLEQESATEHTLDSPPLDVLPLRKNEFDIPLPIVGLTRGIYVQVIEAHEAKLSFYRKKAGFYKSILVEISSLVDDLHKVCSHIGLLENDASQEAVSPAEQAKFAENVSTKAIFLAEFLPLLKESNEHIVILVRPGKMLMILQHLLLQHRIMHCRADQPGWKETRTSGNLFRVTLYPTGIERFKVDPPSLVIAFDSTAQSAPQLSELRTSRSLDHPVPLFSLLVTNSIEHLERCFDSSLEPSDKNFKLLRCIIQLMDRVGDIDEAVYHSPPDAAKVAAEFIRDGGAWPLLPMPEIEGLDLSLINSQSLSSEEATASASETYSVSSLQVLQPGFKRDLATENSVETNPSKKRRFTPVLAESDNLRTSDTIPCSTPAGLDEPEDLDIDALLKKVNDLESQLRSKDATELEILEINSDLESRCKDYEKSIASIQPKYQEALDDRGSFEYECIQAKARENSGQKQLDDKDAKIKKLLEKIESLEAELAAAHTALATSASPKAAEFARIREELEQSKARESQLHKRLTAANNDLDYIRDSYQTASARAKETQSNYTTLVSENTSYREKNKVDMVRIQEIQSANENAELRKSNKQLRARVGDLERATEKMSEELKALTSGRRAVRAASAPKSMSPGPRQRMLQLSSRGNSPTPREIGAGGNGYPIGAALSSGPSNLRNDNTSSS</sequence>
<feature type="region of interest" description="Disordered" evidence="2">
    <location>
        <begin position="1323"/>
        <end position="1390"/>
    </location>
</feature>
<feature type="compositionally biased region" description="Polar residues" evidence="2">
    <location>
        <begin position="13"/>
        <end position="28"/>
    </location>
</feature>
<evidence type="ECO:0000313" key="4">
    <source>
        <dbReference type="Proteomes" id="UP000006753"/>
    </source>
</evidence>
<dbReference type="OMA" id="TTHSIEH"/>
<dbReference type="Pfam" id="PF11496">
    <property type="entry name" value="HDA2-3"/>
    <property type="match status" value="1"/>
</dbReference>
<keyword evidence="4" id="KW-1185">Reference proteome</keyword>
<dbReference type="Proteomes" id="UP000006753">
    <property type="component" value="Unassembled WGS sequence"/>
</dbReference>
<feature type="compositionally biased region" description="Basic and acidic residues" evidence="2">
    <location>
        <begin position="84"/>
        <end position="99"/>
    </location>
</feature>
<dbReference type="OrthoDB" id="3647690at2759"/>
<evidence type="ECO:0000256" key="1">
    <source>
        <dbReference type="SAM" id="Coils"/>
    </source>
</evidence>
<dbReference type="HOGENOM" id="CLU_268855_0_0_1"/>
<dbReference type="STRING" id="1072389.K1WKF1"/>
<dbReference type="EMBL" id="JH921450">
    <property type="protein sequence ID" value="EKD13366.1"/>
    <property type="molecule type" value="Genomic_DNA"/>
</dbReference>
<gene>
    <name evidence="3" type="ORF">MBM_08449</name>
</gene>
<feature type="compositionally biased region" description="Basic residues" evidence="2">
    <location>
        <begin position="1"/>
        <end position="10"/>
    </location>
</feature>
<evidence type="ECO:0000313" key="3">
    <source>
        <dbReference type="EMBL" id="EKD13366.1"/>
    </source>
</evidence>
<feature type="compositionally biased region" description="Low complexity" evidence="2">
    <location>
        <begin position="519"/>
        <end position="533"/>
    </location>
</feature>
<keyword evidence="1" id="KW-0175">Coiled coil</keyword>
<dbReference type="GO" id="GO:0070823">
    <property type="term" value="C:HDA1 complex"/>
    <property type="evidence" value="ECO:0007669"/>
    <property type="project" value="InterPro"/>
</dbReference>
<feature type="compositionally biased region" description="Acidic residues" evidence="2">
    <location>
        <begin position="251"/>
        <end position="264"/>
    </location>
</feature>
<feature type="region of interest" description="Disordered" evidence="2">
    <location>
        <begin position="84"/>
        <end position="294"/>
    </location>
</feature>
<dbReference type="eggNOG" id="ENOG502S6DU">
    <property type="taxonomic scope" value="Eukaryota"/>
</dbReference>
<feature type="compositionally biased region" description="Basic residues" evidence="2">
    <location>
        <begin position="237"/>
        <end position="247"/>
    </location>
</feature>
<protein>
    <recommendedName>
        <fullName evidence="5">Chromo domain-containing protein</fullName>
    </recommendedName>
</protein>
<feature type="compositionally biased region" description="Polar residues" evidence="2">
    <location>
        <begin position="153"/>
        <end position="163"/>
    </location>
</feature>
<feature type="coiled-coil region" evidence="1">
    <location>
        <begin position="1174"/>
        <end position="1237"/>
    </location>
</feature>
<proteinExistence type="predicted"/>
<dbReference type="GeneID" id="18764384"/>
<feature type="compositionally biased region" description="Polar residues" evidence="2">
    <location>
        <begin position="101"/>
        <end position="119"/>
    </location>
</feature>
<evidence type="ECO:0008006" key="5">
    <source>
        <dbReference type="Google" id="ProtNLM"/>
    </source>
</evidence>
<feature type="region of interest" description="Disordered" evidence="2">
    <location>
        <begin position="1"/>
        <end position="51"/>
    </location>
</feature>
<feature type="compositionally biased region" description="Polar residues" evidence="2">
    <location>
        <begin position="1348"/>
        <end position="1358"/>
    </location>
</feature>
<feature type="compositionally biased region" description="Polar residues" evidence="2">
    <location>
        <begin position="265"/>
        <end position="294"/>
    </location>
</feature>
<feature type="compositionally biased region" description="Polar residues" evidence="2">
    <location>
        <begin position="1377"/>
        <end position="1390"/>
    </location>
</feature>
<feature type="compositionally biased region" description="Polar residues" evidence="2">
    <location>
        <begin position="455"/>
        <end position="476"/>
    </location>
</feature>
<evidence type="ECO:0000256" key="2">
    <source>
        <dbReference type="SAM" id="MobiDB-lite"/>
    </source>
</evidence>
<dbReference type="InParanoid" id="K1WKF1"/>